<dbReference type="PRINTS" id="PR01078">
    <property type="entry name" value="AMINACHANNEL"/>
</dbReference>
<evidence type="ECO:0000313" key="14">
    <source>
        <dbReference type="EMBL" id="JAB57026.1"/>
    </source>
</evidence>
<dbReference type="PANTHER" id="PTHR11690:SF175">
    <property type="entry name" value="PICKPOCKET 13-RELATED"/>
    <property type="match status" value="1"/>
</dbReference>
<comment type="similarity">
    <text evidence="2 12">Belongs to the amiloride-sensitive sodium channel (TC 1.A.6) family.</text>
</comment>
<evidence type="ECO:0000256" key="4">
    <source>
        <dbReference type="ARBA" id="ARBA00022461"/>
    </source>
</evidence>
<organism evidence="14">
    <name type="scientific">Corethrella appendiculata</name>
    <dbReference type="NCBI Taxonomy" id="1370023"/>
    <lineage>
        <taxon>Eukaryota</taxon>
        <taxon>Metazoa</taxon>
        <taxon>Ecdysozoa</taxon>
        <taxon>Arthropoda</taxon>
        <taxon>Hexapoda</taxon>
        <taxon>Insecta</taxon>
        <taxon>Pterygota</taxon>
        <taxon>Neoptera</taxon>
        <taxon>Endopterygota</taxon>
        <taxon>Diptera</taxon>
        <taxon>Nematocera</taxon>
        <taxon>Culicoidea</taxon>
        <taxon>Chaoboridae</taxon>
        <taxon>Corethrella</taxon>
    </lineage>
</organism>
<accession>U5ETC3</accession>
<dbReference type="Gene3D" id="2.60.470.10">
    <property type="entry name" value="Acid-sensing ion channels like domains"/>
    <property type="match status" value="1"/>
</dbReference>
<evidence type="ECO:0000256" key="9">
    <source>
        <dbReference type="ARBA" id="ARBA00023136"/>
    </source>
</evidence>
<reference evidence="14" key="1">
    <citation type="journal article" date="2014" name="Insect Biochem. Mol. Biol.">
        <title>An insight into the sialome of the frog biting fly, Corethrella appendiculata.</title>
        <authorList>
            <person name="Ribeiro J.M.C."/>
            <person name="Chagas A.C."/>
            <person name="Pham V.M."/>
            <person name="Lounibos L.P."/>
            <person name="Calvo E."/>
        </authorList>
    </citation>
    <scope>NUCLEOTIDE SEQUENCE</scope>
    <source>
        <tissue evidence="14">Salivary glands</tissue>
    </source>
</reference>
<name>U5ETC3_9DIPT</name>
<evidence type="ECO:0000256" key="13">
    <source>
        <dbReference type="SAM" id="Phobius"/>
    </source>
</evidence>
<evidence type="ECO:0000256" key="2">
    <source>
        <dbReference type="ARBA" id="ARBA00007193"/>
    </source>
</evidence>
<dbReference type="GO" id="GO:0015280">
    <property type="term" value="F:ligand-gated sodium channel activity"/>
    <property type="evidence" value="ECO:0007669"/>
    <property type="project" value="TreeGrafter"/>
</dbReference>
<evidence type="ECO:0000256" key="3">
    <source>
        <dbReference type="ARBA" id="ARBA00022448"/>
    </source>
</evidence>
<evidence type="ECO:0000256" key="11">
    <source>
        <dbReference type="ARBA" id="ARBA00023303"/>
    </source>
</evidence>
<feature type="transmembrane region" description="Helical" evidence="13">
    <location>
        <begin position="409"/>
        <end position="435"/>
    </location>
</feature>
<dbReference type="EMBL" id="GANO01002845">
    <property type="protein sequence ID" value="JAB57026.1"/>
    <property type="molecule type" value="mRNA"/>
</dbReference>
<keyword evidence="6 13" id="KW-1133">Transmembrane helix</keyword>
<dbReference type="InterPro" id="IPR001873">
    <property type="entry name" value="ENaC"/>
</dbReference>
<keyword evidence="8 12" id="KW-0406">Ion transport</keyword>
<dbReference type="GO" id="GO:0005886">
    <property type="term" value="C:plasma membrane"/>
    <property type="evidence" value="ECO:0007669"/>
    <property type="project" value="TreeGrafter"/>
</dbReference>
<comment type="subcellular location">
    <subcellularLocation>
        <location evidence="1">Membrane</location>
        <topology evidence="1">Multi-pass membrane protein</topology>
    </subcellularLocation>
</comment>
<keyword evidence="7" id="KW-0915">Sodium</keyword>
<keyword evidence="4 12" id="KW-0894">Sodium channel</keyword>
<evidence type="ECO:0000256" key="8">
    <source>
        <dbReference type="ARBA" id="ARBA00023065"/>
    </source>
</evidence>
<keyword evidence="11 12" id="KW-0407">Ion channel</keyword>
<dbReference type="Gene3D" id="1.10.287.770">
    <property type="entry name" value="YojJ-like"/>
    <property type="match status" value="1"/>
</dbReference>
<keyword evidence="3 12" id="KW-0813">Transport</keyword>
<feature type="transmembrane region" description="Helical" evidence="13">
    <location>
        <begin position="33"/>
        <end position="50"/>
    </location>
</feature>
<evidence type="ECO:0000256" key="6">
    <source>
        <dbReference type="ARBA" id="ARBA00022989"/>
    </source>
</evidence>
<evidence type="ECO:0000256" key="12">
    <source>
        <dbReference type="RuleBase" id="RU000679"/>
    </source>
</evidence>
<dbReference type="PANTHER" id="PTHR11690">
    <property type="entry name" value="AMILORIDE-SENSITIVE SODIUM CHANNEL-RELATED"/>
    <property type="match status" value="1"/>
</dbReference>
<keyword evidence="10 12" id="KW-0739">Sodium transport</keyword>
<keyword evidence="5 12" id="KW-0812">Transmembrane</keyword>
<dbReference type="Pfam" id="PF00858">
    <property type="entry name" value="ASC"/>
    <property type="match status" value="1"/>
</dbReference>
<evidence type="ECO:0000256" key="5">
    <source>
        <dbReference type="ARBA" id="ARBA00022692"/>
    </source>
</evidence>
<proteinExistence type="evidence at transcript level"/>
<keyword evidence="9 13" id="KW-0472">Membrane</keyword>
<evidence type="ECO:0000256" key="1">
    <source>
        <dbReference type="ARBA" id="ARBA00004141"/>
    </source>
</evidence>
<evidence type="ECO:0000256" key="10">
    <source>
        <dbReference type="ARBA" id="ARBA00023201"/>
    </source>
</evidence>
<protein>
    <submittedName>
        <fullName evidence="14">Putative pickpocket 13</fullName>
    </submittedName>
</protein>
<dbReference type="AlphaFoldDB" id="U5ETC3"/>
<sequence>MKFFEILKEYCLNSTLHGVKFIAEKDYTFVERIFWIICILTSWIGSAFLIQASLEAFRTNAITFVVETSYLDWNTDFPAVSICESRNTENIQEVSDRLWGTEHDFSLEEILNELAYFRGESYHTIHECGSLDAEISPLCIVSNFSHYAQLVRSPCDKILEKCFWNNKEIDCCKYFRPIETEMGICYAINSKQSKDSVKYDMISNKFTGPGKLKLVILQESVIYLIGKEEIPHLLTSKSNQLQIDLYISYKRMFSIHNIENDPETRETNVEQRNCRFDNENDGLEVYKYYSYSACSLQCRKNAQLKFCNCTNHLMPNTSAQYQCNITGFICLNDHYEQLSVIIPKWAAATRKGIVCDCLPSCTEVDINIVHDSRENLYDGEKVYSEIEIELSSLPSERYKRNVIRGRLDLVVSIGGTTGLFVGASLLSFVEIFYYFTIRPYGKYYTQKKSKN</sequence>
<evidence type="ECO:0000256" key="7">
    <source>
        <dbReference type="ARBA" id="ARBA00023053"/>
    </source>
</evidence>
<dbReference type="FunFam" id="1.10.287.770:FF:000012">
    <property type="entry name" value="Pickpocket 10"/>
    <property type="match status" value="1"/>
</dbReference>